<dbReference type="InterPro" id="IPR001005">
    <property type="entry name" value="SANT/Myb"/>
</dbReference>
<feature type="domain" description="Myb-like" evidence="5">
    <location>
        <begin position="588"/>
        <end position="648"/>
    </location>
</feature>
<evidence type="ECO:0000259" key="5">
    <source>
        <dbReference type="PROSITE" id="PS50090"/>
    </source>
</evidence>
<dbReference type="EMBL" id="GGEC01011155">
    <property type="protein sequence ID" value="MBW91638.1"/>
    <property type="molecule type" value="Transcribed_RNA"/>
</dbReference>
<dbReference type="Gene3D" id="3.30.40.10">
    <property type="entry name" value="Zinc/RING finger domain, C3HC4 (zinc finger)"/>
    <property type="match status" value="1"/>
</dbReference>
<dbReference type="SUPFAM" id="SSF46689">
    <property type="entry name" value="Homeodomain-like"/>
    <property type="match status" value="1"/>
</dbReference>
<keyword evidence="3" id="KW-0862">Zinc</keyword>
<dbReference type="PROSITE" id="PS50090">
    <property type="entry name" value="MYB_LIKE"/>
    <property type="match status" value="1"/>
</dbReference>
<evidence type="ECO:0000256" key="4">
    <source>
        <dbReference type="SAM" id="MobiDB-lite"/>
    </source>
</evidence>
<reference evidence="6" key="1">
    <citation type="submission" date="2018-02" db="EMBL/GenBank/DDBJ databases">
        <title>Rhizophora mucronata_Transcriptome.</title>
        <authorList>
            <person name="Meera S.P."/>
            <person name="Sreeshan A."/>
            <person name="Augustine A."/>
        </authorList>
    </citation>
    <scope>NUCLEOTIDE SEQUENCE</scope>
    <source>
        <tissue evidence="6">Leaf</tissue>
    </source>
</reference>
<dbReference type="PANTHER" id="PTHR47863">
    <property type="entry name" value="RING/FYVE/PHD ZINC FINGER SUPERFAMILY PROTEIN"/>
    <property type="match status" value="1"/>
</dbReference>
<dbReference type="InterPro" id="IPR013083">
    <property type="entry name" value="Znf_RING/FYVE/PHD"/>
</dbReference>
<evidence type="ECO:0000256" key="3">
    <source>
        <dbReference type="ARBA" id="ARBA00022833"/>
    </source>
</evidence>
<feature type="region of interest" description="Disordered" evidence="4">
    <location>
        <begin position="433"/>
        <end position="458"/>
    </location>
</feature>
<dbReference type="PANTHER" id="PTHR47863:SF4">
    <property type="entry name" value="RING_FYVE_PHD ZINC FINGER SUPERFAMILY PROTEIN"/>
    <property type="match status" value="1"/>
</dbReference>
<evidence type="ECO:0000256" key="2">
    <source>
        <dbReference type="ARBA" id="ARBA00022771"/>
    </source>
</evidence>
<dbReference type="SMART" id="SM00249">
    <property type="entry name" value="PHD"/>
    <property type="match status" value="1"/>
</dbReference>
<sequence>MHKRASMPKCALEQLKGAIVGGSHPCAALLKEPGGLVQTIDGRDNIFVDNGGDNGKTWGIHGNDPDTQDMAPEDTSASLLLENENGAMEDDLHSRSLLPSKRDRTNLDKEIVLGGHRESLPPTGDADDHLHVKRLKQGATFVDQSMGQVPIHGNDLLGGSSEKAVKVIENDGGDMEKESQGTGFEETAPLKNGCDEHVTVRLPQSHDADVDEGFERNQKATVNSSEIAQDTSGDVPGHCIMVNKDDDAAYMTSKSTLIFRSQLKGSVDETEDVDDHGIQLSSPNDLALNNSCRKTGFGVEGGMAHIFEEDTSSDSDEHHHERADVARKKSRFLNPQCMLSYDFVETADWTEQSLCVKCSKAGQLLVCSASGCPLAVHANCLSSPVKFDDEGNFYCPFSAYSQAISDYLESKKKVSLAKKELIAFVRSSSDHPLKRQTETLQPIEHGNSKQKGDENHLHKSHKLVDGGIEREASEQQTTDSPKDTLFISNLYGDVMSDDNQLRTKEHDGSGQNRDENDSHQTHDKADGKFEREASEHQIVDSSKKPICSINDGNDMSDNEDEKSIISNYSMRLRRGDRQYTYPAIPLLRRKKVPWTAKEEEMLKEGVQKFSTDNSKIIPWKKILEYGNFVFMKGHRTTVDLKDKWRNMCRGSPISK</sequence>
<keyword evidence="2" id="KW-0863">Zinc-finger</keyword>
<dbReference type="InterPro" id="IPR001965">
    <property type="entry name" value="Znf_PHD"/>
</dbReference>
<dbReference type="CDD" id="cd11660">
    <property type="entry name" value="SANT_TRF"/>
    <property type="match status" value="1"/>
</dbReference>
<dbReference type="SUPFAM" id="SSF57903">
    <property type="entry name" value="FYVE/PHD zinc finger"/>
    <property type="match status" value="1"/>
</dbReference>
<dbReference type="Pfam" id="PF00249">
    <property type="entry name" value="Myb_DNA-binding"/>
    <property type="match status" value="1"/>
</dbReference>
<dbReference type="InterPro" id="IPR011011">
    <property type="entry name" value="Znf_FYVE_PHD"/>
</dbReference>
<dbReference type="Gene3D" id="1.10.10.60">
    <property type="entry name" value="Homeodomain-like"/>
    <property type="match status" value="1"/>
</dbReference>
<proteinExistence type="predicted"/>
<dbReference type="GO" id="GO:0008270">
    <property type="term" value="F:zinc ion binding"/>
    <property type="evidence" value="ECO:0007669"/>
    <property type="project" value="UniProtKB-KW"/>
</dbReference>
<dbReference type="InterPro" id="IPR009057">
    <property type="entry name" value="Homeodomain-like_sf"/>
</dbReference>
<feature type="compositionally biased region" description="Basic and acidic residues" evidence="4">
    <location>
        <begin position="446"/>
        <end position="458"/>
    </location>
</feature>
<dbReference type="SMART" id="SM00717">
    <property type="entry name" value="SANT"/>
    <property type="match status" value="1"/>
</dbReference>
<feature type="compositionally biased region" description="Basic and acidic residues" evidence="4">
    <location>
        <begin position="499"/>
        <end position="543"/>
    </location>
</feature>
<name>A0A2P2JDW9_RHIMU</name>
<evidence type="ECO:0000256" key="1">
    <source>
        <dbReference type="ARBA" id="ARBA00022723"/>
    </source>
</evidence>
<protein>
    <recommendedName>
        <fullName evidence="5">Myb-like domain-containing protein</fullName>
    </recommendedName>
</protein>
<organism evidence="6">
    <name type="scientific">Rhizophora mucronata</name>
    <name type="common">Asiatic mangrove</name>
    <dbReference type="NCBI Taxonomy" id="61149"/>
    <lineage>
        <taxon>Eukaryota</taxon>
        <taxon>Viridiplantae</taxon>
        <taxon>Streptophyta</taxon>
        <taxon>Embryophyta</taxon>
        <taxon>Tracheophyta</taxon>
        <taxon>Spermatophyta</taxon>
        <taxon>Magnoliopsida</taxon>
        <taxon>eudicotyledons</taxon>
        <taxon>Gunneridae</taxon>
        <taxon>Pentapetalae</taxon>
        <taxon>rosids</taxon>
        <taxon>fabids</taxon>
        <taxon>Malpighiales</taxon>
        <taxon>Rhizophoraceae</taxon>
        <taxon>Rhizophora</taxon>
    </lineage>
</organism>
<accession>A0A2P2JDW9</accession>
<feature type="region of interest" description="Disordered" evidence="4">
    <location>
        <begin position="496"/>
        <end position="560"/>
    </location>
</feature>
<dbReference type="AlphaFoldDB" id="A0A2P2JDW9"/>
<keyword evidence="1" id="KW-0479">Metal-binding</keyword>
<evidence type="ECO:0000313" key="6">
    <source>
        <dbReference type="EMBL" id="MBW91638.1"/>
    </source>
</evidence>